<dbReference type="AlphaFoldDB" id="A0A3N6ML75"/>
<keyword evidence="1" id="KW-0812">Transmembrane</keyword>
<gene>
    <name evidence="2" type="ORF">EA473_08965</name>
</gene>
<feature type="transmembrane region" description="Helical" evidence="1">
    <location>
        <begin position="55"/>
        <end position="72"/>
    </location>
</feature>
<organism evidence="2 3">
    <name type="scientific">Natrarchaeobius chitinivorans</name>
    <dbReference type="NCBI Taxonomy" id="1679083"/>
    <lineage>
        <taxon>Archaea</taxon>
        <taxon>Methanobacteriati</taxon>
        <taxon>Methanobacteriota</taxon>
        <taxon>Stenosarchaea group</taxon>
        <taxon>Halobacteria</taxon>
        <taxon>Halobacteriales</taxon>
        <taxon>Natrialbaceae</taxon>
        <taxon>Natrarchaeobius</taxon>
    </lineage>
</organism>
<dbReference type="Proteomes" id="UP000282323">
    <property type="component" value="Unassembled WGS sequence"/>
</dbReference>
<feature type="transmembrane region" description="Helical" evidence="1">
    <location>
        <begin position="31"/>
        <end position="49"/>
    </location>
</feature>
<protein>
    <submittedName>
        <fullName evidence="2">Uncharacterized protein</fullName>
    </submittedName>
</protein>
<evidence type="ECO:0000256" key="1">
    <source>
        <dbReference type="SAM" id="Phobius"/>
    </source>
</evidence>
<keyword evidence="1" id="KW-0472">Membrane</keyword>
<dbReference type="OrthoDB" id="200004at2157"/>
<keyword evidence="1" id="KW-1133">Transmembrane helix</keyword>
<evidence type="ECO:0000313" key="2">
    <source>
        <dbReference type="EMBL" id="RQG95076.1"/>
    </source>
</evidence>
<dbReference type="EMBL" id="REGA01000006">
    <property type="protein sequence ID" value="RQG95076.1"/>
    <property type="molecule type" value="Genomic_DNA"/>
</dbReference>
<reference evidence="2 3" key="1">
    <citation type="submission" date="2018-10" db="EMBL/GenBank/DDBJ databases">
        <title>Natrarchaeobius chitinivorans gen. nov., sp. nov., and Natrarchaeobius haloalkaliphilus sp. nov., alkaliphilic, chitin-utilizing haloarchaea from hypersaline alkaline lakes.</title>
        <authorList>
            <person name="Sorokin D.Y."/>
            <person name="Elcheninov A.G."/>
            <person name="Kostrikina N.A."/>
            <person name="Bale N.J."/>
            <person name="Sinninghe Damste J.S."/>
            <person name="Khijniak T.V."/>
            <person name="Kublanov I.V."/>
            <person name="Toshchakov S.V."/>
        </authorList>
    </citation>
    <scope>NUCLEOTIDE SEQUENCE [LARGE SCALE GENOMIC DNA]</scope>
    <source>
        <strain evidence="2 3">AArcht4T</strain>
    </source>
</reference>
<evidence type="ECO:0000313" key="3">
    <source>
        <dbReference type="Proteomes" id="UP000282323"/>
    </source>
</evidence>
<proteinExistence type="predicted"/>
<dbReference type="RefSeq" id="WP_124195290.1">
    <property type="nucleotide sequence ID" value="NZ_REGA01000006.1"/>
</dbReference>
<name>A0A3N6ML75_NATCH</name>
<keyword evidence="3" id="KW-1185">Reference proteome</keyword>
<accession>A0A3N6ML75</accession>
<sequence length="75" mass="8230">MKPVYYCRRCDEEISRTADECPHCGYYPQSIVWRIGVGALIFGTPIVFVSPPIDLFLVFVGVLAICGSYLASPAG</sequence>
<comment type="caution">
    <text evidence="2">The sequence shown here is derived from an EMBL/GenBank/DDBJ whole genome shotgun (WGS) entry which is preliminary data.</text>
</comment>